<dbReference type="RefSeq" id="WP_344150219.1">
    <property type="nucleotide sequence ID" value="NZ_BAAAQR010000004.1"/>
</dbReference>
<feature type="domain" description="DinB-like" evidence="1">
    <location>
        <begin position="41"/>
        <end position="171"/>
    </location>
</feature>
<sequence>MSLPPVEPDTKDWTWVLARPCPECGFVAADVRASGLAGAIRDNAATWVALLSGPDVAARPEPGVWSPLEYACHVRDVHRVFDERVRLMLEQDAPRLASWDQDESAVADGYADQDPATVAAELGQAARAVAARYAGVPDAAWGRRGYRSDGSEFTVESLGRYHLHDVVHHVQDVGRVARAATIAAYDASAEAYRDGTVTMPAALGDLVSRFVARVPAGSRVLEIGSGPGRDALALEALGLSVRRTDVSAGFVTLLGAAGHRADRLDPLTDDLTDPERGGAAYDGVWASACLLHVARADLPVVLRRLAEVTRAGGTLHVSLKEGDGEAWSTHGHVAAPRLFVFWRERPLRAALEGAGWSVEELTGHDGPRGERWLEVLATRRDA</sequence>
<dbReference type="SUPFAM" id="SSF53335">
    <property type="entry name" value="S-adenosyl-L-methionine-dependent methyltransferases"/>
    <property type="match status" value="1"/>
</dbReference>
<accession>A0ABN2ZM04</accession>
<dbReference type="InterPro" id="IPR034660">
    <property type="entry name" value="DinB/YfiT-like"/>
</dbReference>
<dbReference type="Pfam" id="PF12867">
    <property type="entry name" value="DinB_2"/>
    <property type="match status" value="1"/>
</dbReference>
<evidence type="ECO:0000259" key="1">
    <source>
        <dbReference type="Pfam" id="PF12867"/>
    </source>
</evidence>
<dbReference type="Gene3D" id="3.40.50.150">
    <property type="entry name" value="Vaccinia Virus protein VP39"/>
    <property type="match status" value="1"/>
</dbReference>
<dbReference type="Proteomes" id="UP001501771">
    <property type="component" value="Unassembled WGS sequence"/>
</dbReference>
<dbReference type="InterPro" id="IPR024775">
    <property type="entry name" value="DinB-like"/>
</dbReference>
<dbReference type="CDD" id="cd02440">
    <property type="entry name" value="AdoMet_MTases"/>
    <property type="match status" value="1"/>
</dbReference>
<proteinExistence type="predicted"/>
<keyword evidence="3" id="KW-1185">Reference proteome</keyword>
<dbReference type="Gene3D" id="1.20.120.450">
    <property type="entry name" value="dinb family like domain"/>
    <property type="match status" value="1"/>
</dbReference>
<evidence type="ECO:0000313" key="3">
    <source>
        <dbReference type="Proteomes" id="UP001501771"/>
    </source>
</evidence>
<comment type="caution">
    <text evidence="2">The sequence shown here is derived from an EMBL/GenBank/DDBJ whole genome shotgun (WGS) entry which is preliminary data.</text>
</comment>
<dbReference type="Pfam" id="PF13489">
    <property type="entry name" value="Methyltransf_23"/>
    <property type="match status" value="1"/>
</dbReference>
<protein>
    <recommendedName>
        <fullName evidence="1">DinB-like domain-containing protein</fullName>
    </recommendedName>
</protein>
<name>A0ABN2ZM04_9ACTN</name>
<dbReference type="InterPro" id="IPR029063">
    <property type="entry name" value="SAM-dependent_MTases_sf"/>
</dbReference>
<gene>
    <name evidence="2" type="ORF">GCM10009844_17720</name>
</gene>
<dbReference type="SUPFAM" id="SSF109854">
    <property type="entry name" value="DinB/YfiT-like putative metalloenzymes"/>
    <property type="match status" value="1"/>
</dbReference>
<dbReference type="EMBL" id="BAAAQR010000004">
    <property type="protein sequence ID" value="GAA2144317.1"/>
    <property type="molecule type" value="Genomic_DNA"/>
</dbReference>
<evidence type="ECO:0000313" key="2">
    <source>
        <dbReference type="EMBL" id="GAA2144317.1"/>
    </source>
</evidence>
<organism evidence="2 3">
    <name type="scientific">Nocardioides koreensis</name>
    <dbReference type="NCBI Taxonomy" id="433651"/>
    <lineage>
        <taxon>Bacteria</taxon>
        <taxon>Bacillati</taxon>
        <taxon>Actinomycetota</taxon>
        <taxon>Actinomycetes</taxon>
        <taxon>Propionibacteriales</taxon>
        <taxon>Nocardioidaceae</taxon>
        <taxon>Nocardioides</taxon>
    </lineage>
</organism>
<reference evidence="2 3" key="1">
    <citation type="journal article" date="2019" name="Int. J. Syst. Evol. Microbiol.">
        <title>The Global Catalogue of Microorganisms (GCM) 10K type strain sequencing project: providing services to taxonomists for standard genome sequencing and annotation.</title>
        <authorList>
            <consortium name="The Broad Institute Genomics Platform"/>
            <consortium name="The Broad Institute Genome Sequencing Center for Infectious Disease"/>
            <person name="Wu L."/>
            <person name="Ma J."/>
        </authorList>
    </citation>
    <scope>NUCLEOTIDE SEQUENCE [LARGE SCALE GENOMIC DNA]</scope>
    <source>
        <strain evidence="2 3">JCM 16022</strain>
    </source>
</reference>
<dbReference type="PANTHER" id="PTHR43861">
    <property type="entry name" value="TRANS-ACONITATE 2-METHYLTRANSFERASE-RELATED"/>
    <property type="match status" value="1"/>
</dbReference>
<dbReference type="PANTHER" id="PTHR43861:SF1">
    <property type="entry name" value="TRANS-ACONITATE 2-METHYLTRANSFERASE"/>
    <property type="match status" value="1"/>
</dbReference>